<keyword evidence="3" id="KW-0804">Transcription</keyword>
<evidence type="ECO:0000256" key="1">
    <source>
        <dbReference type="ARBA" id="ARBA00023015"/>
    </source>
</evidence>
<dbReference type="InterPro" id="IPR002577">
    <property type="entry name" value="HTH_HxlR"/>
</dbReference>
<protein>
    <submittedName>
        <fullName evidence="5">HTH-type transcriptional regulator YodB</fullName>
    </submittedName>
</protein>
<evidence type="ECO:0000259" key="4">
    <source>
        <dbReference type="PROSITE" id="PS51118"/>
    </source>
</evidence>
<keyword evidence="2" id="KW-0238">DNA-binding</keyword>
<dbReference type="PANTHER" id="PTHR33204">
    <property type="entry name" value="TRANSCRIPTIONAL REGULATOR, MARR FAMILY"/>
    <property type="match status" value="1"/>
</dbReference>
<dbReference type="AlphaFoldDB" id="A0A1Y5TQU2"/>
<accession>A0A1Y5TQU2</accession>
<dbReference type="InterPro" id="IPR036388">
    <property type="entry name" value="WH-like_DNA-bd_sf"/>
</dbReference>
<evidence type="ECO:0000256" key="2">
    <source>
        <dbReference type="ARBA" id="ARBA00023125"/>
    </source>
</evidence>
<keyword evidence="1" id="KW-0805">Transcription regulation</keyword>
<dbReference type="Proteomes" id="UP000193200">
    <property type="component" value="Unassembled WGS sequence"/>
</dbReference>
<dbReference type="OrthoDB" id="9782219at2"/>
<evidence type="ECO:0000313" key="6">
    <source>
        <dbReference type="Proteomes" id="UP000193200"/>
    </source>
</evidence>
<sequence>MTARNYAQHRCPIAQSLSIVGDQWTLLIIRDALNGKRRFGEFLDSLGLSRNLLTNRLAEMVEMGLLERVALPGTQREGYAPTAKCRDLQRTLLSLAAWGDRWLPAPEGRRVVTRERGSGRPVSLRFCRDDDGIAIDDRALEVIRHSR</sequence>
<dbReference type="RefSeq" id="WP_085884553.1">
    <property type="nucleotide sequence ID" value="NZ_FWFR01000003.1"/>
</dbReference>
<dbReference type="PROSITE" id="PS51118">
    <property type="entry name" value="HTH_HXLR"/>
    <property type="match status" value="1"/>
</dbReference>
<dbReference type="InParanoid" id="A0A1Y5TQU2"/>
<reference evidence="5 6" key="1">
    <citation type="submission" date="2017-03" db="EMBL/GenBank/DDBJ databases">
        <authorList>
            <person name="Afonso C.L."/>
            <person name="Miller P.J."/>
            <person name="Scott M.A."/>
            <person name="Spackman E."/>
            <person name="Goraichik I."/>
            <person name="Dimitrov K.M."/>
            <person name="Suarez D.L."/>
            <person name="Swayne D.E."/>
        </authorList>
    </citation>
    <scope>NUCLEOTIDE SEQUENCE [LARGE SCALE GENOMIC DNA]</scope>
    <source>
        <strain evidence="5 6">CECT 7691</strain>
    </source>
</reference>
<dbReference type="SUPFAM" id="SSF46785">
    <property type="entry name" value="Winged helix' DNA-binding domain"/>
    <property type="match status" value="1"/>
</dbReference>
<organism evidence="5 6">
    <name type="scientific">Oceanibacterium hippocampi</name>
    <dbReference type="NCBI Taxonomy" id="745714"/>
    <lineage>
        <taxon>Bacteria</taxon>
        <taxon>Pseudomonadati</taxon>
        <taxon>Pseudomonadota</taxon>
        <taxon>Alphaproteobacteria</taxon>
        <taxon>Sneathiellales</taxon>
        <taxon>Sneathiellaceae</taxon>
        <taxon>Oceanibacterium</taxon>
    </lineage>
</organism>
<evidence type="ECO:0000256" key="3">
    <source>
        <dbReference type="ARBA" id="ARBA00023163"/>
    </source>
</evidence>
<dbReference type="EMBL" id="FWFR01000003">
    <property type="protein sequence ID" value="SLN69383.1"/>
    <property type="molecule type" value="Genomic_DNA"/>
</dbReference>
<dbReference type="GO" id="GO:0003677">
    <property type="term" value="F:DNA binding"/>
    <property type="evidence" value="ECO:0007669"/>
    <property type="project" value="UniProtKB-KW"/>
</dbReference>
<proteinExistence type="predicted"/>
<dbReference type="Gene3D" id="1.10.10.10">
    <property type="entry name" value="Winged helix-like DNA-binding domain superfamily/Winged helix DNA-binding domain"/>
    <property type="match status" value="1"/>
</dbReference>
<keyword evidence="6" id="KW-1185">Reference proteome</keyword>
<dbReference type="InterPro" id="IPR036390">
    <property type="entry name" value="WH_DNA-bd_sf"/>
</dbReference>
<evidence type="ECO:0000313" key="5">
    <source>
        <dbReference type="EMBL" id="SLN69383.1"/>
    </source>
</evidence>
<dbReference type="PANTHER" id="PTHR33204:SF18">
    <property type="entry name" value="TRANSCRIPTIONAL REGULATORY PROTEIN"/>
    <property type="match status" value="1"/>
</dbReference>
<dbReference type="Pfam" id="PF01638">
    <property type="entry name" value="HxlR"/>
    <property type="match status" value="1"/>
</dbReference>
<feature type="domain" description="HTH hxlR-type" evidence="4">
    <location>
        <begin position="11"/>
        <end position="107"/>
    </location>
</feature>
<gene>
    <name evidence="5" type="primary">yodB</name>
    <name evidence="5" type="ORF">OCH7691_03185</name>
</gene>
<name>A0A1Y5TQU2_9PROT</name>